<feature type="transmembrane region" description="Helical" evidence="3">
    <location>
        <begin position="608"/>
        <end position="630"/>
    </location>
</feature>
<reference evidence="5 6" key="1">
    <citation type="submission" date="2019-04" db="EMBL/GenBank/DDBJ databases">
        <title>Phreatobacter aquaticus sp. nov.</title>
        <authorList>
            <person name="Choi A."/>
        </authorList>
    </citation>
    <scope>NUCLEOTIDE SEQUENCE [LARGE SCALE GENOMIC DNA]</scope>
    <source>
        <strain evidence="5 6">KCTC 52518</strain>
    </source>
</reference>
<evidence type="ECO:0000313" key="5">
    <source>
        <dbReference type="EMBL" id="QCI65627.1"/>
    </source>
</evidence>
<dbReference type="AlphaFoldDB" id="A0A4D7BCB7"/>
<keyword evidence="1" id="KW-1188">Viral release from host cell</keyword>
<feature type="domain" description="Phage tail tape measure protein" evidence="4">
    <location>
        <begin position="246"/>
        <end position="429"/>
    </location>
</feature>
<dbReference type="KEGG" id="pstg:E8M01_16285"/>
<keyword evidence="6" id="KW-1185">Reference proteome</keyword>
<dbReference type="InterPro" id="IPR010090">
    <property type="entry name" value="Phage_tape_meas"/>
</dbReference>
<feature type="transmembrane region" description="Helical" evidence="3">
    <location>
        <begin position="706"/>
        <end position="726"/>
    </location>
</feature>
<keyword evidence="3" id="KW-0812">Transmembrane</keyword>
<dbReference type="EMBL" id="CP039690">
    <property type="protein sequence ID" value="QCI65627.1"/>
    <property type="molecule type" value="Genomic_DNA"/>
</dbReference>
<evidence type="ECO:0000256" key="2">
    <source>
        <dbReference type="SAM" id="MobiDB-lite"/>
    </source>
</evidence>
<dbReference type="Proteomes" id="UP000298781">
    <property type="component" value="Chromosome"/>
</dbReference>
<dbReference type="RefSeq" id="WP_136961073.1">
    <property type="nucleotide sequence ID" value="NZ_CP039690.1"/>
</dbReference>
<feature type="region of interest" description="Disordered" evidence="2">
    <location>
        <begin position="1070"/>
        <end position="1089"/>
    </location>
</feature>
<evidence type="ECO:0000256" key="1">
    <source>
        <dbReference type="ARBA" id="ARBA00022612"/>
    </source>
</evidence>
<evidence type="ECO:0000259" key="4">
    <source>
        <dbReference type="Pfam" id="PF10145"/>
    </source>
</evidence>
<accession>A0A4D7BCB7</accession>
<sequence>MRVELILEAIDKATRVINNVRAAARGASSADQAAATRDAARTAKAQRASQRVIERAVDRTTAATVEGLAASRDATVQANVQAAAQTSASRAIERTSSATSAQATATRRATAEVQAQAEAVTAASRSVARQRNMMGGFRPTSSIPAAPPPTSPPRAAAPGRLGQIAQNYNSAPVQEAIARGRERAGQRQAEAQSNLIGAAGTAAAVAAPIAKAVSQFNTYEDVLTDVGLKAELAGSRLQQLGARIRAQARGLNMSSVDLLKAMDVMVSGALDVRMAEETLPAIARAALATKASIADLSDTVVTLINNAKVAPADIQKALDIMTQSGKDGQFELRQMAQYMPRLLSLYARLGQTGVGAVADISAALQVIQGQTKNAETTTAGLRDVINKITSDRAVKAFEAIGIDIKAVMQAAQAAGRPIDAIVENMRKLTNGDLSRIPEVFGDVQAQAAIGALMAKWAEFEEIRRKALGAQDTVVRDFAIRLGLGVEQVRAVTVAFSELGVSIGQIFAPVTAAKAQQVIELVWAIRSWAEANPELTRTLGSAAIAVTTFLVVMAALGVVSAVVSRGLFTLLWALGPIARVLWFILAPARLVIGLFAGLASGMAGGIAAAGGWAAALALLGGRIAALGLWVLRLAGWLTGITPAFRMIAAAGPWVLSGLMLAARGFLMLGAAIMATPVGWILAGIVAIAAGAYLIYRNWDRIGPMLAGAWASMLSGLQSAWSGVVGWISSVLAQLGAVIKAGLTDVFVNAPVAIAQAAMSGLQSVWSGLTGIVSSAIEAAKGAAVSAWSGLTGALSSAASTVWAALPPLNWSTLMTVLNWASWILPIRWLELIPGFEWSNIIPTIDWRSWFNFSWRDVLPAWNWSDIVPKMPNWRAWFSGAGGEAAAAAQSVQAAVNGAAPAGNPTAATTAGIQEATAAAQTLQQALTSVATVGAKAAEVQAMVQAIPTAAQAAVTAAGSTLSAANFHSHGVAMMETLATGIRAGAGSAVAAARQTVQQIRDHLPHSPAKTGPLSDLDRVQFGQTLAGAIDAGSPRAIMAARAMAAGLAAAIPATVAAPAMAGSTAPTFAQAPAEAGRAGQSQAGGSTGPISVSLTLSPNFAGSSSADFVAQLRAALPSIGHELAEAIRSEMSRRERTEH</sequence>
<dbReference type="Pfam" id="PF10145">
    <property type="entry name" value="PhageMin_Tail"/>
    <property type="match status" value="1"/>
</dbReference>
<feature type="transmembrane region" description="Helical" evidence="3">
    <location>
        <begin position="667"/>
        <end position="694"/>
    </location>
</feature>
<feature type="compositionally biased region" description="Low complexity" evidence="2">
    <location>
        <begin position="1072"/>
        <end position="1083"/>
    </location>
</feature>
<dbReference type="PANTHER" id="PTHR37813">
    <property type="entry name" value="FELS-2 PROPHAGE PROTEIN"/>
    <property type="match status" value="1"/>
</dbReference>
<dbReference type="OrthoDB" id="8019720at2"/>
<organism evidence="5 6">
    <name type="scientific">Phreatobacter stygius</name>
    <dbReference type="NCBI Taxonomy" id="1940610"/>
    <lineage>
        <taxon>Bacteria</taxon>
        <taxon>Pseudomonadati</taxon>
        <taxon>Pseudomonadota</taxon>
        <taxon>Alphaproteobacteria</taxon>
        <taxon>Hyphomicrobiales</taxon>
        <taxon>Phreatobacteraceae</taxon>
        <taxon>Phreatobacter</taxon>
    </lineage>
</organism>
<feature type="transmembrane region" description="Helical" evidence="3">
    <location>
        <begin position="579"/>
        <end position="602"/>
    </location>
</feature>
<proteinExistence type="predicted"/>
<dbReference type="NCBIfam" id="TIGR01760">
    <property type="entry name" value="tape_meas_TP901"/>
    <property type="match status" value="1"/>
</dbReference>
<feature type="transmembrane region" description="Helical" evidence="3">
    <location>
        <begin position="541"/>
        <end position="567"/>
    </location>
</feature>
<dbReference type="PANTHER" id="PTHR37813:SF1">
    <property type="entry name" value="FELS-2 PROPHAGE PROTEIN"/>
    <property type="match status" value="1"/>
</dbReference>
<feature type="transmembrane region" description="Helical" evidence="3">
    <location>
        <begin position="642"/>
        <end position="661"/>
    </location>
</feature>
<evidence type="ECO:0000313" key="6">
    <source>
        <dbReference type="Proteomes" id="UP000298781"/>
    </source>
</evidence>
<feature type="region of interest" description="Disordered" evidence="2">
    <location>
        <begin position="134"/>
        <end position="158"/>
    </location>
</feature>
<protein>
    <submittedName>
        <fullName evidence="5">Phage tail tape measure protein</fullName>
    </submittedName>
</protein>
<keyword evidence="3" id="KW-1133">Transmembrane helix</keyword>
<evidence type="ECO:0000256" key="3">
    <source>
        <dbReference type="SAM" id="Phobius"/>
    </source>
</evidence>
<name>A0A4D7BCB7_9HYPH</name>
<gene>
    <name evidence="5" type="ORF">E8M01_16285</name>
</gene>
<keyword evidence="3" id="KW-0472">Membrane</keyword>